<dbReference type="SUPFAM" id="SSF48498">
    <property type="entry name" value="Tetracyclin repressor-like, C-terminal domain"/>
    <property type="match status" value="1"/>
</dbReference>
<dbReference type="InterPro" id="IPR001647">
    <property type="entry name" value="HTH_TetR"/>
</dbReference>
<evidence type="ECO:0000256" key="3">
    <source>
        <dbReference type="ARBA" id="ARBA00023163"/>
    </source>
</evidence>
<evidence type="ECO:0000259" key="5">
    <source>
        <dbReference type="PROSITE" id="PS50977"/>
    </source>
</evidence>
<feature type="domain" description="HTH tetR-type" evidence="5">
    <location>
        <begin position="13"/>
        <end position="73"/>
    </location>
</feature>
<dbReference type="PROSITE" id="PS50977">
    <property type="entry name" value="HTH_TETR_2"/>
    <property type="match status" value="1"/>
</dbReference>
<dbReference type="InterPro" id="IPR036271">
    <property type="entry name" value="Tet_transcr_reg_TetR-rel_C_sf"/>
</dbReference>
<evidence type="ECO:0000256" key="2">
    <source>
        <dbReference type="ARBA" id="ARBA00023125"/>
    </source>
</evidence>
<dbReference type="PRINTS" id="PR00455">
    <property type="entry name" value="HTHTETR"/>
</dbReference>
<dbReference type="EMBL" id="JACOGK010000030">
    <property type="protein sequence ID" value="MBC3537524.1"/>
    <property type="molecule type" value="Genomic_DNA"/>
</dbReference>
<evidence type="ECO:0000313" key="6">
    <source>
        <dbReference type="EMBL" id="MBC3537524.1"/>
    </source>
</evidence>
<dbReference type="Proteomes" id="UP000606870">
    <property type="component" value="Unassembled WGS sequence"/>
</dbReference>
<gene>
    <name evidence="6" type="ORF">H8J70_09695</name>
</gene>
<evidence type="ECO:0000313" key="7">
    <source>
        <dbReference type="Proteomes" id="UP000606870"/>
    </source>
</evidence>
<evidence type="ECO:0000256" key="4">
    <source>
        <dbReference type="PROSITE-ProRule" id="PRU00335"/>
    </source>
</evidence>
<proteinExistence type="predicted"/>
<dbReference type="Pfam" id="PF00440">
    <property type="entry name" value="TetR_N"/>
    <property type="match status" value="1"/>
</dbReference>
<feature type="DNA-binding region" description="H-T-H motif" evidence="4">
    <location>
        <begin position="36"/>
        <end position="55"/>
    </location>
</feature>
<dbReference type="PANTHER" id="PTHR30055">
    <property type="entry name" value="HTH-TYPE TRANSCRIPTIONAL REGULATOR RUTR"/>
    <property type="match status" value="1"/>
</dbReference>
<name>A0ABR6VJR6_9FIRM</name>
<reference evidence="6 7" key="1">
    <citation type="submission" date="2020-08" db="EMBL/GenBank/DDBJ databases">
        <authorList>
            <person name="Liu C."/>
            <person name="Sun Q."/>
        </authorList>
    </citation>
    <scope>NUCLEOTIDE SEQUENCE [LARGE SCALE GENOMIC DNA]</scope>
    <source>
        <strain evidence="6 7">NSJ-59</strain>
    </source>
</reference>
<organism evidence="6 7">
    <name type="scientific">Megasphaera hominis</name>
    <dbReference type="NCBI Taxonomy" id="159836"/>
    <lineage>
        <taxon>Bacteria</taxon>
        <taxon>Bacillati</taxon>
        <taxon>Bacillota</taxon>
        <taxon>Negativicutes</taxon>
        <taxon>Veillonellales</taxon>
        <taxon>Veillonellaceae</taxon>
        <taxon>Megasphaera</taxon>
    </lineage>
</organism>
<sequence length="194" mass="22419">MALSKERQQEIHETRKEQILLAASKIFDQKGFANTKITDIAEEAEISKGLVYRYFKSKEEILFSLTDNLKHCIDECAAQPTARAGIRLFGMRLLSYPYYEDYIPPFRIFFTAMIRDGVHVDSPEFPVAEDFGRTYFGALFRQGQEQGEFRNGDPEEFGDIYWKYLLGSLALMSPEKEGKTYTPNLDPVLQLFDK</sequence>
<dbReference type="Gene3D" id="1.10.357.10">
    <property type="entry name" value="Tetracycline Repressor, domain 2"/>
    <property type="match status" value="1"/>
</dbReference>
<comment type="caution">
    <text evidence="6">The sequence shown here is derived from an EMBL/GenBank/DDBJ whole genome shotgun (WGS) entry which is preliminary data.</text>
</comment>
<keyword evidence="2 4" id="KW-0238">DNA-binding</keyword>
<evidence type="ECO:0000256" key="1">
    <source>
        <dbReference type="ARBA" id="ARBA00023015"/>
    </source>
</evidence>
<keyword evidence="7" id="KW-1185">Reference proteome</keyword>
<keyword evidence="1" id="KW-0805">Transcription regulation</keyword>
<dbReference type="PANTHER" id="PTHR30055:SF234">
    <property type="entry name" value="HTH-TYPE TRANSCRIPTIONAL REGULATOR BETI"/>
    <property type="match status" value="1"/>
</dbReference>
<dbReference type="InterPro" id="IPR009057">
    <property type="entry name" value="Homeodomain-like_sf"/>
</dbReference>
<protein>
    <submittedName>
        <fullName evidence="6">TetR/AcrR family transcriptional regulator</fullName>
    </submittedName>
</protein>
<accession>A0ABR6VJR6</accession>
<dbReference type="SUPFAM" id="SSF46689">
    <property type="entry name" value="Homeodomain-like"/>
    <property type="match status" value="1"/>
</dbReference>
<dbReference type="InterPro" id="IPR050109">
    <property type="entry name" value="HTH-type_TetR-like_transc_reg"/>
</dbReference>
<dbReference type="RefSeq" id="WP_186503972.1">
    <property type="nucleotide sequence ID" value="NZ_JACOGK010000030.1"/>
</dbReference>
<keyword evidence="3" id="KW-0804">Transcription</keyword>